<organism evidence="2 3">
    <name type="scientific">Paenibacillus phyllosphaerae</name>
    <dbReference type="NCBI Taxonomy" id="274593"/>
    <lineage>
        <taxon>Bacteria</taxon>
        <taxon>Bacillati</taxon>
        <taxon>Bacillota</taxon>
        <taxon>Bacilli</taxon>
        <taxon>Bacillales</taxon>
        <taxon>Paenibacillaceae</taxon>
        <taxon>Paenibacillus</taxon>
    </lineage>
</organism>
<dbReference type="Proteomes" id="UP000570361">
    <property type="component" value="Unassembled WGS sequence"/>
</dbReference>
<proteinExistence type="predicted"/>
<accession>A0A7W5B3M9</accession>
<name>A0A7W5B3M9_9BACL</name>
<protein>
    <submittedName>
        <fullName evidence="2">Spore maturation protein CgeB</fullName>
    </submittedName>
</protein>
<sequence length="376" mass="42354">MAAPSRKSRTNRNQLIRKQAALGAAAGFRIGFDHGNWYGQCEAVLQKTIGPGRVWPVHVMFVMTSKGYPYSPIDAALAETFTGLTARVTVTDANAQVADLAQQMRPDVVIVLDGLNLPVEQIDRIRQMGIRTAVWFTDDPYYSDMTSWIALHYDDVFTLELTCVAHYQSLGAARVHYLPLGFHPVDFRPRNPARDQRHEVSFVGSAYWKRAAFFDQVAGYLATKDTLISGIWWERLANFPLLADKISSGRWMGPQETAAVYNGSKIVINMHRAYDDQTFNNNSAGIPAVSLNPRTFEIAACATLQLTDIRDDLSSFFTPGVDIVTYASPQEMIEKIEYYLTHEEERRAIAIRGMQRAMSEHTYAKRLEQMLTILFG</sequence>
<evidence type="ECO:0000313" key="3">
    <source>
        <dbReference type="Proteomes" id="UP000570361"/>
    </source>
</evidence>
<reference evidence="2 3" key="1">
    <citation type="submission" date="2020-08" db="EMBL/GenBank/DDBJ databases">
        <title>Genomic Encyclopedia of Type Strains, Phase III (KMG-III): the genomes of soil and plant-associated and newly described type strains.</title>
        <authorList>
            <person name="Whitman W."/>
        </authorList>
    </citation>
    <scope>NUCLEOTIDE SEQUENCE [LARGE SCALE GENOMIC DNA]</scope>
    <source>
        <strain evidence="2 3">CECT 5862</strain>
    </source>
</reference>
<gene>
    <name evidence="2" type="ORF">FHS18_005740</name>
</gene>
<evidence type="ECO:0000313" key="2">
    <source>
        <dbReference type="EMBL" id="MBB3113627.1"/>
    </source>
</evidence>
<dbReference type="EMBL" id="JACHXK010000020">
    <property type="protein sequence ID" value="MBB3113627.1"/>
    <property type="molecule type" value="Genomic_DNA"/>
</dbReference>
<keyword evidence="3" id="KW-1185">Reference proteome</keyword>
<evidence type="ECO:0000259" key="1">
    <source>
        <dbReference type="Pfam" id="PF13524"/>
    </source>
</evidence>
<dbReference type="AlphaFoldDB" id="A0A7W5B3M9"/>
<dbReference type="RefSeq" id="WP_343060710.1">
    <property type="nucleotide sequence ID" value="NZ_JACHXK010000020.1"/>
</dbReference>
<comment type="caution">
    <text evidence="2">The sequence shown here is derived from an EMBL/GenBank/DDBJ whole genome shotgun (WGS) entry which is preliminary data.</text>
</comment>
<dbReference type="InterPro" id="IPR055259">
    <property type="entry name" value="YkvP/CgeB_Glyco_trans-like"/>
</dbReference>
<feature type="domain" description="Spore protein YkvP/CgeB glycosyl transferase-like" evidence="1">
    <location>
        <begin position="225"/>
        <end position="371"/>
    </location>
</feature>
<dbReference type="Pfam" id="PF13524">
    <property type="entry name" value="Glyco_trans_1_2"/>
    <property type="match status" value="1"/>
</dbReference>